<dbReference type="Proteomes" id="UP000245626">
    <property type="component" value="Unassembled WGS sequence"/>
</dbReference>
<reference evidence="1 2" key="1">
    <citation type="journal article" date="2018" name="Mol. Biol. Evol.">
        <title>Broad Genomic Sampling Reveals a Smut Pathogenic Ancestry of the Fungal Clade Ustilaginomycotina.</title>
        <authorList>
            <person name="Kijpornyongpan T."/>
            <person name="Mondo S.J."/>
            <person name="Barry K."/>
            <person name="Sandor L."/>
            <person name="Lee J."/>
            <person name="Lipzen A."/>
            <person name="Pangilinan J."/>
            <person name="LaButti K."/>
            <person name="Hainaut M."/>
            <person name="Henrissat B."/>
            <person name="Grigoriev I.V."/>
            <person name="Spatafora J.W."/>
            <person name="Aime M.C."/>
        </authorList>
    </citation>
    <scope>NUCLEOTIDE SEQUENCE [LARGE SCALE GENOMIC DNA]</scope>
    <source>
        <strain evidence="1 2">SA 807</strain>
    </source>
</reference>
<sequence>MKTNRKNGKIKGEKNVQGNVKRITNNNESQTTARDSSTRVPPQPTFTRVGTPNSTEKVDQSCREENERFGLGASRFKKTWGLGGNHRKLDGVGRGDLFKNRRQPLRKEEDIGKEKQRNEQAILPQCLPSHFFSRSDTCNFSSSSSQGSTPPSPPLASTFRTFSSLAFSLNTVGKMKATVSGIMASMLRPHVRSVLLLSYGVDAGPVQVEGVL</sequence>
<keyword evidence="2" id="KW-1185">Reference proteome</keyword>
<proteinExistence type="predicted"/>
<evidence type="ECO:0000313" key="1">
    <source>
        <dbReference type="EMBL" id="PWN46893.1"/>
    </source>
</evidence>
<dbReference type="EMBL" id="KZ820647">
    <property type="protein sequence ID" value="PWN46893.1"/>
    <property type="molecule type" value="Genomic_DNA"/>
</dbReference>
<gene>
    <name evidence="1" type="ORF">IE53DRAFT_285039</name>
</gene>
<evidence type="ECO:0000313" key="2">
    <source>
        <dbReference type="Proteomes" id="UP000245626"/>
    </source>
</evidence>
<organism evidence="1 2">
    <name type="scientific">Violaceomyces palustris</name>
    <dbReference type="NCBI Taxonomy" id="1673888"/>
    <lineage>
        <taxon>Eukaryota</taxon>
        <taxon>Fungi</taxon>
        <taxon>Dikarya</taxon>
        <taxon>Basidiomycota</taxon>
        <taxon>Ustilaginomycotina</taxon>
        <taxon>Ustilaginomycetes</taxon>
        <taxon>Violaceomycetales</taxon>
        <taxon>Violaceomycetaceae</taxon>
        <taxon>Violaceomyces</taxon>
    </lineage>
</organism>
<name>A0ACD0NM25_9BASI</name>
<accession>A0ACD0NM25</accession>
<protein>
    <submittedName>
        <fullName evidence="1">Uncharacterized protein</fullName>
    </submittedName>
</protein>